<keyword evidence="2" id="KW-1185">Reference proteome</keyword>
<dbReference type="RefSeq" id="WP_230998483.1">
    <property type="nucleotide sequence ID" value="NZ_JBHRXE010000020.1"/>
</dbReference>
<comment type="caution">
    <text evidence="1">The sequence shown here is derived from an EMBL/GenBank/DDBJ whole genome shotgun (WGS) entry which is preliminary data.</text>
</comment>
<evidence type="ECO:0000313" key="2">
    <source>
        <dbReference type="Proteomes" id="UP001595596"/>
    </source>
</evidence>
<protein>
    <recommendedName>
        <fullName evidence="3">TnsA endonuclease N-terminal domain-containing protein</fullName>
    </recommendedName>
</protein>
<proteinExistence type="predicted"/>
<sequence length="175" mass="19687">MNPFFRFPVLAPASRTIPARSKASARVQVVDVRSFLPCPVISRLESGLEAHCWDQLIADPEIREVQAQPPVIRYRDARGRPAVHHFDFRALLTDGNAIAVAVRPLARVRKYRFKDTLRLIASQLPRSFATRVLLFTDADIPRPEVVAHAPTTRLIEHARELGAPMIPAFTHMILA</sequence>
<reference evidence="2" key="1">
    <citation type="journal article" date="2019" name="Int. J. Syst. Evol. Microbiol.">
        <title>The Global Catalogue of Microorganisms (GCM) 10K type strain sequencing project: providing services to taxonomists for standard genome sequencing and annotation.</title>
        <authorList>
            <consortium name="The Broad Institute Genomics Platform"/>
            <consortium name="The Broad Institute Genome Sequencing Center for Infectious Disease"/>
            <person name="Wu L."/>
            <person name="Ma J."/>
        </authorList>
    </citation>
    <scope>NUCLEOTIDE SEQUENCE [LARGE SCALE GENOMIC DNA]</scope>
    <source>
        <strain evidence="2">VKM B-3226</strain>
    </source>
</reference>
<evidence type="ECO:0008006" key="3">
    <source>
        <dbReference type="Google" id="ProtNLM"/>
    </source>
</evidence>
<organism evidence="1 2">
    <name type="scientific">Paracoccus simplex</name>
    <dbReference type="NCBI Taxonomy" id="2086346"/>
    <lineage>
        <taxon>Bacteria</taxon>
        <taxon>Pseudomonadati</taxon>
        <taxon>Pseudomonadota</taxon>
        <taxon>Alphaproteobacteria</taxon>
        <taxon>Rhodobacterales</taxon>
        <taxon>Paracoccaceae</taxon>
        <taxon>Paracoccus</taxon>
    </lineage>
</organism>
<accession>A0ABV7S1X0</accession>
<name>A0ABV7S1X0_9RHOB</name>
<evidence type="ECO:0000313" key="1">
    <source>
        <dbReference type="EMBL" id="MFC3569689.1"/>
    </source>
</evidence>
<dbReference type="EMBL" id="JBHRXE010000020">
    <property type="protein sequence ID" value="MFC3569689.1"/>
    <property type="molecule type" value="Genomic_DNA"/>
</dbReference>
<gene>
    <name evidence="1" type="ORF">ACFOMP_09520</name>
</gene>
<dbReference type="Proteomes" id="UP001595596">
    <property type="component" value="Unassembled WGS sequence"/>
</dbReference>